<protein>
    <submittedName>
        <fullName evidence="1">Uncharacterized protein</fullName>
    </submittedName>
</protein>
<organism evidence="1 2">
    <name type="scientific">Leptospira santarosai str. MOR084</name>
    <dbReference type="NCBI Taxonomy" id="1049984"/>
    <lineage>
        <taxon>Bacteria</taxon>
        <taxon>Pseudomonadati</taxon>
        <taxon>Spirochaetota</taxon>
        <taxon>Spirochaetia</taxon>
        <taxon>Leptospirales</taxon>
        <taxon>Leptospiraceae</taxon>
        <taxon>Leptospira</taxon>
    </lineage>
</organism>
<sequence length="51" mass="5960">MEVIVSNRFGKKGLEKMAPSGFENRGLDARFAFPQDKKTNRRNVMKRKIYV</sequence>
<dbReference type="AlphaFoldDB" id="A0A0E2BD67"/>
<dbReference type="Proteomes" id="UP000006329">
    <property type="component" value="Unassembled WGS sequence"/>
</dbReference>
<name>A0A0E2BD67_9LEPT</name>
<reference evidence="1" key="1">
    <citation type="submission" date="2012-10" db="EMBL/GenBank/DDBJ databases">
        <authorList>
            <person name="Harkins D.M."/>
            <person name="Durkin A.S."/>
            <person name="Brinkac L.M."/>
            <person name="Haft D.H."/>
            <person name="Selengut J.D."/>
            <person name="Sanka R."/>
            <person name="DePew J."/>
            <person name="Purushe J."/>
            <person name="Matthias M.A."/>
            <person name="Vinetz J.M."/>
            <person name="Sutton G.G."/>
            <person name="Nierman W.C."/>
            <person name="Fouts D.E."/>
        </authorList>
    </citation>
    <scope>NUCLEOTIDE SEQUENCE [LARGE SCALE GENOMIC DNA]</scope>
    <source>
        <strain evidence="1">MOR084</strain>
    </source>
</reference>
<proteinExistence type="predicted"/>
<keyword evidence="2" id="KW-1185">Reference proteome</keyword>
<evidence type="ECO:0000313" key="2">
    <source>
        <dbReference type="Proteomes" id="UP000006329"/>
    </source>
</evidence>
<comment type="caution">
    <text evidence="1">The sequence shown here is derived from an EMBL/GenBank/DDBJ whole genome shotgun (WGS) entry which is preliminary data.</text>
</comment>
<gene>
    <name evidence="1" type="ORF">LEP1GSC179_2603</name>
</gene>
<dbReference type="EMBL" id="AHON02000051">
    <property type="protein sequence ID" value="EKO33313.1"/>
    <property type="molecule type" value="Genomic_DNA"/>
</dbReference>
<evidence type="ECO:0000313" key="1">
    <source>
        <dbReference type="EMBL" id="EKO33313.1"/>
    </source>
</evidence>
<accession>A0A0E2BD67</accession>